<dbReference type="WBParaSite" id="ACRNAN_scaffold6193.g21908.t1">
    <property type="protein sequence ID" value="ACRNAN_scaffold6193.g21908.t1"/>
    <property type="gene ID" value="ACRNAN_scaffold6193.g21908"/>
</dbReference>
<evidence type="ECO:0000313" key="2">
    <source>
        <dbReference type="Proteomes" id="UP000887540"/>
    </source>
</evidence>
<name>A0A914E7B5_9BILA</name>
<accession>A0A914E7B5</accession>
<keyword evidence="1" id="KW-0812">Transmembrane</keyword>
<reference evidence="3" key="1">
    <citation type="submission" date="2022-11" db="UniProtKB">
        <authorList>
            <consortium name="WormBaseParasite"/>
        </authorList>
    </citation>
    <scope>IDENTIFICATION</scope>
</reference>
<keyword evidence="1" id="KW-0472">Membrane</keyword>
<sequence length="66" mass="7068">MLDIFKDKTTLIGCSIGFVAGATVGFSGITVLSTYTIDMLMKNGLSHFQGTISQLFLLSITVVCFT</sequence>
<keyword evidence="1" id="KW-1133">Transmembrane helix</keyword>
<proteinExistence type="predicted"/>
<organism evidence="2 3">
    <name type="scientific">Acrobeloides nanus</name>
    <dbReference type="NCBI Taxonomy" id="290746"/>
    <lineage>
        <taxon>Eukaryota</taxon>
        <taxon>Metazoa</taxon>
        <taxon>Ecdysozoa</taxon>
        <taxon>Nematoda</taxon>
        <taxon>Chromadorea</taxon>
        <taxon>Rhabditida</taxon>
        <taxon>Tylenchina</taxon>
        <taxon>Cephalobomorpha</taxon>
        <taxon>Cephaloboidea</taxon>
        <taxon>Cephalobidae</taxon>
        <taxon>Acrobeloides</taxon>
    </lineage>
</organism>
<evidence type="ECO:0000256" key="1">
    <source>
        <dbReference type="SAM" id="Phobius"/>
    </source>
</evidence>
<protein>
    <submittedName>
        <fullName evidence="3">Uncharacterized protein</fullName>
    </submittedName>
</protein>
<dbReference type="Proteomes" id="UP000887540">
    <property type="component" value="Unplaced"/>
</dbReference>
<evidence type="ECO:0000313" key="3">
    <source>
        <dbReference type="WBParaSite" id="ACRNAN_scaffold6193.g21908.t1"/>
    </source>
</evidence>
<feature type="transmembrane region" description="Helical" evidence="1">
    <location>
        <begin position="12"/>
        <end position="35"/>
    </location>
</feature>
<dbReference type="AlphaFoldDB" id="A0A914E7B5"/>
<keyword evidence="2" id="KW-1185">Reference proteome</keyword>